<evidence type="ECO:0000256" key="3">
    <source>
        <dbReference type="SAM" id="Phobius"/>
    </source>
</evidence>
<dbReference type="Pfam" id="PF00905">
    <property type="entry name" value="Transpeptidase"/>
    <property type="match status" value="1"/>
</dbReference>
<feature type="transmembrane region" description="Helical" evidence="3">
    <location>
        <begin position="12"/>
        <end position="32"/>
    </location>
</feature>
<dbReference type="InterPro" id="IPR050515">
    <property type="entry name" value="Beta-lactam/transpept"/>
</dbReference>
<keyword evidence="3" id="KW-1133">Transmembrane helix</keyword>
<reference evidence="7" key="1">
    <citation type="submission" date="2017-09" db="EMBL/GenBank/DDBJ databases">
        <title>Depth-based differentiation of microbial function through sediment-hosted aquifers and enrichment of novel symbionts in the deep terrestrial subsurface.</title>
        <authorList>
            <person name="Probst A.J."/>
            <person name="Ladd B."/>
            <person name="Jarett J.K."/>
            <person name="Geller-Mcgrath D.E."/>
            <person name="Sieber C.M.K."/>
            <person name="Emerson J.B."/>
            <person name="Anantharaman K."/>
            <person name="Thomas B.C."/>
            <person name="Malmstrom R."/>
            <person name="Stieglmeier M."/>
            <person name="Klingl A."/>
            <person name="Woyke T."/>
            <person name="Ryan C.M."/>
            <person name="Banfield J.F."/>
        </authorList>
    </citation>
    <scope>NUCLEOTIDE SEQUENCE [LARGE SCALE GENOMIC DNA]</scope>
</reference>
<comment type="caution">
    <text evidence="6">The sequence shown here is derived from an EMBL/GenBank/DDBJ whole genome shotgun (WGS) entry which is preliminary data.</text>
</comment>
<dbReference type="Proteomes" id="UP000230353">
    <property type="component" value="Unassembled WGS sequence"/>
</dbReference>
<dbReference type="GO" id="GO:0005886">
    <property type="term" value="C:plasma membrane"/>
    <property type="evidence" value="ECO:0007669"/>
    <property type="project" value="TreeGrafter"/>
</dbReference>
<dbReference type="Gene3D" id="3.40.710.10">
    <property type="entry name" value="DD-peptidase/beta-lactamase superfamily"/>
    <property type="match status" value="1"/>
</dbReference>
<dbReference type="InterPro" id="IPR001460">
    <property type="entry name" value="PCN-bd_Tpept"/>
</dbReference>
<name>A0A2H0WN19_9BACT</name>
<dbReference type="AlphaFoldDB" id="A0A2H0WN19"/>
<dbReference type="GO" id="GO:0008658">
    <property type="term" value="F:penicillin binding"/>
    <property type="evidence" value="ECO:0007669"/>
    <property type="project" value="InterPro"/>
</dbReference>
<dbReference type="GO" id="GO:0071555">
    <property type="term" value="P:cell wall organization"/>
    <property type="evidence" value="ECO:0007669"/>
    <property type="project" value="TreeGrafter"/>
</dbReference>
<dbReference type="EMBL" id="PEZL01000033">
    <property type="protein sequence ID" value="PIS13319.1"/>
    <property type="molecule type" value="Genomic_DNA"/>
</dbReference>
<organism evidence="6 7">
    <name type="scientific">Candidatus Tagabacteria bacterium CG09_land_8_20_14_0_10_41_14</name>
    <dbReference type="NCBI Taxonomy" id="1975021"/>
    <lineage>
        <taxon>Bacteria</taxon>
        <taxon>Candidatus Tagaibacteriota</taxon>
    </lineage>
</organism>
<evidence type="ECO:0000256" key="2">
    <source>
        <dbReference type="ARBA" id="ARBA00023136"/>
    </source>
</evidence>
<evidence type="ECO:0000313" key="6">
    <source>
        <dbReference type="EMBL" id="PIS13319.1"/>
    </source>
</evidence>
<accession>A0A2H0WN19</accession>
<feature type="domain" description="Penicillin-binding protein transpeptidase" evidence="4">
    <location>
        <begin position="260"/>
        <end position="566"/>
    </location>
</feature>
<gene>
    <name evidence="6" type="ORF">COT67_02295</name>
</gene>
<evidence type="ECO:0000259" key="4">
    <source>
        <dbReference type="Pfam" id="PF00905"/>
    </source>
</evidence>
<evidence type="ECO:0000313" key="7">
    <source>
        <dbReference type="Proteomes" id="UP000230353"/>
    </source>
</evidence>
<dbReference type="InterPro" id="IPR012338">
    <property type="entry name" value="Beta-lactam/transpept-like"/>
</dbReference>
<dbReference type="PANTHER" id="PTHR30627">
    <property type="entry name" value="PEPTIDOGLYCAN D,D-TRANSPEPTIDASE"/>
    <property type="match status" value="1"/>
</dbReference>
<dbReference type="Pfam" id="PF03717">
    <property type="entry name" value="PBP_dimer"/>
    <property type="match status" value="1"/>
</dbReference>
<dbReference type="Gene3D" id="3.30.450.330">
    <property type="match status" value="1"/>
</dbReference>
<keyword evidence="2 3" id="KW-0472">Membrane</keyword>
<dbReference type="Gene3D" id="3.90.1310.10">
    <property type="entry name" value="Penicillin-binding protein 2a (Domain 2)"/>
    <property type="match status" value="1"/>
</dbReference>
<dbReference type="InterPro" id="IPR036138">
    <property type="entry name" value="PBP_dimer_sf"/>
</dbReference>
<protein>
    <recommendedName>
        <fullName evidence="8">Penicillin-binding protein transpeptidase domain-containing protein</fullName>
    </recommendedName>
</protein>
<dbReference type="SUPFAM" id="SSF56519">
    <property type="entry name" value="Penicillin binding protein dimerisation domain"/>
    <property type="match status" value="1"/>
</dbReference>
<dbReference type="InterPro" id="IPR005311">
    <property type="entry name" value="PBP_dimer"/>
</dbReference>
<sequence>MGRNLGSFKTRVRILGLFFLFFAGLLAGRLFFIQVSGHDFYLSKAERQYNAPYQSPPSISVRGDIYFKNKSDTLPPLTAGTVKSGFLVAVNPTLVENAEFVCGELNKIVVVDEELCVERASKKDDPFEIIAHRIEDETVKKIEALKIEGVGLYPEQWRFYPGGSLASQVLGFVGYKGDELVGRYGLENYYEDVLKGKKESLKTRASFAMSFFDLGKEILGTEILTGYDIVLTIEPSVQSFLEKKLADLVDDWDAEEAGGIIMNPKTGAIIAMAGKPDFNPNYYNEVEDISYFRNSLISDIFELGSVMKPFTMAAALDAGRIDQNTTYVDNGYVVLNGAKIENYDGKARGRAGIQDILNESLNTGAIFIMQQLGKKKFLDYFEDYGFREKTGIDLPAETSGDLSNLSSFRDVEFATASFGQGIAISPIEFTVAVASLANGGVLVRPYVVEKVSVDGVRDEITKPVVLKRVLKEETSKEITRMLVKVTDDALMGGTVKMDRYSVAAKTGTAQLPKEHEAGYYDDQSLHSFFGYGPAFDAEFVVFLYLKKPQGVRYASHTLTNPFMDIMSFLFNYYEVPPDR</sequence>
<evidence type="ECO:0000259" key="5">
    <source>
        <dbReference type="Pfam" id="PF03717"/>
    </source>
</evidence>
<keyword evidence="3" id="KW-0812">Transmembrane</keyword>
<evidence type="ECO:0008006" key="8">
    <source>
        <dbReference type="Google" id="ProtNLM"/>
    </source>
</evidence>
<feature type="domain" description="Penicillin-binding protein dimerisation" evidence="5">
    <location>
        <begin position="86"/>
        <end position="199"/>
    </location>
</feature>
<dbReference type="PANTHER" id="PTHR30627:SF1">
    <property type="entry name" value="PEPTIDOGLYCAN D,D-TRANSPEPTIDASE FTSI"/>
    <property type="match status" value="1"/>
</dbReference>
<dbReference type="SUPFAM" id="SSF56601">
    <property type="entry name" value="beta-lactamase/transpeptidase-like"/>
    <property type="match status" value="1"/>
</dbReference>
<comment type="subcellular location">
    <subcellularLocation>
        <location evidence="1">Membrane</location>
    </subcellularLocation>
</comment>
<proteinExistence type="predicted"/>
<evidence type="ECO:0000256" key="1">
    <source>
        <dbReference type="ARBA" id="ARBA00004370"/>
    </source>
</evidence>